<organism evidence="1">
    <name type="scientific">uncultured Sphingomonas sp</name>
    <dbReference type="NCBI Taxonomy" id="158754"/>
    <lineage>
        <taxon>Bacteria</taxon>
        <taxon>Pseudomonadati</taxon>
        <taxon>Pseudomonadota</taxon>
        <taxon>Alphaproteobacteria</taxon>
        <taxon>Sphingomonadales</taxon>
        <taxon>Sphingomonadaceae</taxon>
        <taxon>Sphingomonas</taxon>
        <taxon>environmental samples</taxon>
    </lineage>
</organism>
<protein>
    <submittedName>
        <fullName evidence="1">Uncharacterized protein</fullName>
    </submittedName>
</protein>
<name>A0A6J4TWS9_9SPHN</name>
<dbReference type="AlphaFoldDB" id="A0A6J4TWS9"/>
<sequence>MHSRRRSCRADRPQAGRPFASLEARRCQGSLDRWIKVLARPQHAVMPGTVTSLTFRCPFGW</sequence>
<reference evidence="1" key="1">
    <citation type="submission" date="2020-02" db="EMBL/GenBank/DDBJ databases">
        <authorList>
            <person name="Meier V. D."/>
        </authorList>
    </citation>
    <scope>NUCLEOTIDE SEQUENCE</scope>
    <source>
        <strain evidence="1">AVDCRST_MAG31</strain>
    </source>
</reference>
<dbReference type="EMBL" id="CADCWA010000197">
    <property type="protein sequence ID" value="CAA9533635.1"/>
    <property type="molecule type" value="Genomic_DNA"/>
</dbReference>
<gene>
    <name evidence="1" type="ORF">AVDCRST_MAG31-2622</name>
</gene>
<proteinExistence type="predicted"/>
<accession>A0A6J4TWS9</accession>
<evidence type="ECO:0000313" key="1">
    <source>
        <dbReference type="EMBL" id="CAA9533635.1"/>
    </source>
</evidence>